<feature type="region of interest" description="Disordered" evidence="11">
    <location>
        <begin position="127"/>
        <end position="151"/>
    </location>
</feature>
<proteinExistence type="inferred from homology"/>
<dbReference type="Pfam" id="PF05644">
    <property type="entry name" value="Miff"/>
    <property type="match status" value="1"/>
</dbReference>
<evidence type="ECO:0000256" key="6">
    <source>
        <dbReference type="ARBA" id="ARBA00023128"/>
    </source>
</evidence>
<evidence type="ECO:0000256" key="4">
    <source>
        <dbReference type="ARBA" id="ARBA00022989"/>
    </source>
</evidence>
<feature type="coiled-coil region" evidence="10">
    <location>
        <begin position="240"/>
        <end position="267"/>
    </location>
</feature>
<dbReference type="Proteomes" id="UP000694562">
    <property type="component" value="Unplaced"/>
</dbReference>
<keyword evidence="8 9" id="KW-0576">Peroxisome</keyword>
<dbReference type="AlphaFoldDB" id="A0A8C4U0V6"/>
<evidence type="ECO:0000256" key="3">
    <source>
        <dbReference type="ARBA" id="ARBA00022787"/>
    </source>
</evidence>
<dbReference type="GO" id="GO:0090141">
    <property type="term" value="P:positive regulation of mitochondrial fission"/>
    <property type="evidence" value="ECO:0007669"/>
    <property type="project" value="UniProtKB-UniRule"/>
</dbReference>
<keyword evidence="6 9" id="KW-0496">Mitochondrion</keyword>
<evidence type="ECO:0000256" key="2">
    <source>
        <dbReference type="ARBA" id="ARBA00022692"/>
    </source>
</evidence>
<evidence type="ECO:0000256" key="7">
    <source>
        <dbReference type="ARBA" id="ARBA00023136"/>
    </source>
</evidence>
<dbReference type="PANTHER" id="PTHR16501">
    <property type="entry name" value="TRANSPORT AND GOLGI ORGANIZATION PROTEIN 11"/>
    <property type="match status" value="1"/>
</dbReference>
<keyword evidence="3 9" id="KW-1000">Mitochondrion outer membrane</keyword>
<dbReference type="PANTHER" id="PTHR16501:SF16">
    <property type="entry name" value="MITOCHONDRIAL FISSION FACTOR"/>
    <property type="match status" value="1"/>
</dbReference>
<evidence type="ECO:0000256" key="1">
    <source>
        <dbReference type="ARBA" id="ARBA00009806"/>
    </source>
</evidence>
<comment type="function">
    <text evidence="9">Plays a role in mitochondrial and peroxisomal fission. Promotes the recruitment and association of the fission mediator dynamin-related protein 1 (DNM1L) to the mitochondrial surface.</text>
</comment>
<organism evidence="13 14">
    <name type="scientific">Falco tinnunculus</name>
    <name type="common">Common kestrel</name>
    <dbReference type="NCBI Taxonomy" id="100819"/>
    <lineage>
        <taxon>Eukaryota</taxon>
        <taxon>Metazoa</taxon>
        <taxon>Chordata</taxon>
        <taxon>Craniata</taxon>
        <taxon>Vertebrata</taxon>
        <taxon>Euteleostomi</taxon>
        <taxon>Archelosauria</taxon>
        <taxon>Archosauria</taxon>
        <taxon>Dinosauria</taxon>
        <taxon>Saurischia</taxon>
        <taxon>Theropoda</taxon>
        <taxon>Coelurosauria</taxon>
        <taxon>Aves</taxon>
        <taxon>Neognathae</taxon>
        <taxon>Neoaves</taxon>
        <taxon>Telluraves</taxon>
        <taxon>Australaves</taxon>
        <taxon>Falconiformes</taxon>
        <taxon>Falconidae</taxon>
        <taxon>Falco</taxon>
    </lineage>
</organism>
<evidence type="ECO:0000256" key="10">
    <source>
        <dbReference type="SAM" id="Coils"/>
    </source>
</evidence>
<dbReference type="GO" id="GO:0000266">
    <property type="term" value="P:mitochondrial fission"/>
    <property type="evidence" value="ECO:0007669"/>
    <property type="project" value="UniProtKB-UniRule"/>
</dbReference>
<sequence>MENNFFSGCASNLSKSTEKMWPLWGLDLNRARCDLLFTEAINQRMQVPNRLKVADSLSPVDEEPVTEDGSPSFQMHIPDRISLAETDAGLRPNLQKKVPSVAVHMSPDASGQPTHLEELPFLHVANRSSSQKRKRLGHHSSRSRRERTPNDCAQLALHSPGQHHERLDACPLPVRSAPLPVLTEMGRIYSMQNIFRTMYLLGQVLFHRVWDSLQGSVPSSSQEAGPAPESALEEVGVAEMAAMRKQLMKISGRLRVLEEQCNAWRQKEALVYSVMISACLINTWLWLRR</sequence>
<keyword evidence="5 10" id="KW-0175">Coiled coil</keyword>
<keyword evidence="7" id="KW-0472">Membrane</keyword>
<accession>A0A8C4U0V6</accession>
<dbReference type="InterPro" id="IPR008518">
    <property type="entry name" value="Mff/Tango-11"/>
</dbReference>
<evidence type="ECO:0000313" key="13">
    <source>
        <dbReference type="Ensembl" id="ENSFTIP00000005407.1"/>
    </source>
</evidence>
<dbReference type="GO" id="GO:0090314">
    <property type="term" value="P:positive regulation of protein targeting to membrane"/>
    <property type="evidence" value="ECO:0007669"/>
    <property type="project" value="UniProtKB-UniRule"/>
</dbReference>
<dbReference type="Ensembl" id="ENSFTIT00000005674.1">
    <property type="protein sequence ID" value="ENSFTIP00000005407.1"/>
    <property type="gene ID" value="ENSFTIG00000003757.1"/>
</dbReference>
<evidence type="ECO:0000313" key="14">
    <source>
        <dbReference type="Proteomes" id="UP000694562"/>
    </source>
</evidence>
<reference evidence="13" key="1">
    <citation type="submission" date="2025-08" db="UniProtKB">
        <authorList>
            <consortium name="Ensembl"/>
        </authorList>
    </citation>
    <scope>IDENTIFICATION</scope>
</reference>
<comment type="subcellular location">
    <subcellularLocation>
        <location evidence="9">Mitochondrion outer membrane</location>
        <topology evidence="9">Single-pass type IV membrane protein</topology>
    </subcellularLocation>
    <subcellularLocation>
        <location evidence="9">Peroxisome</location>
    </subcellularLocation>
</comment>
<dbReference type="GO" id="GO:0005777">
    <property type="term" value="C:peroxisome"/>
    <property type="evidence" value="ECO:0007669"/>
    <property type="project" value="UniProtKB-SubCell"/>
</dbReference>
<evidence type="ECO:0000256" key="11">
    <source>
        <dbReference type="SAM" id="MobiDB-lite"/>
    </source>
</evidence>
<evidence type="ECO:0000259" key="12">
    <source>
        <dbReference type="Pfam" id="PF05644"/>
    </source>
</evidence>
<feature type="domain" description="Mff-like" evidence="12">
    <location>
        <begin position="27"/>
        <end position="289"/>
    </location>
</feature>
<dbReference type="OMA" id="TGRIYSM"/>
<name>A0A8C4U0V6_FALTI</name>
<dbReference type="GO" id="GO:0005741">
    <property type="term" value="C:mitochondrial outer membrane"/>
    <property type="evidence" value="ECO:0007669"/>
    <property type="project" value="UniProtKB-SubCell"/>
</dbReference>
<keyword evidence="4" id="KW-1133">Transmembrane helix</keyword>
<dbReference type="OrthoDB" id="5986838at2759"/>
<dbReference type="InterPro" id="IPR039433">
    <property type="entry name" value="Mff-like_dom"/>
</dbReference>
<keyword evidence="2" id="KW-0812">Transmembrane</keyword>
<evidence type="ECO:0000256" key="8">
    <source>
        <dbReference type="ARBA" id="ARBA00023140"/>
    </source>
</evidence>
<feature type="compositionally biased region" description="Basic residues" evidence="11">
    <location>
        <begin position="130"/>
        <end position="145"/>
    </location>
</feature>
<evidence type="ECO:0000256" key="9">
    <source>
        <dbReference type="RuleBase" id="RU368040"/>
    </source>
</evidence>
<keyword evidence="14" id="KW-1185">Reference proteome</keyword>
<protein>
    <recommendedName>
        <fullName evidence="9">Mitochondrial fission factor</fullName>
    </recommendedName>
</protein>
<evidence type="ECO:0000256" key="5">
    <source>
        <dbReference type="ARBA" id="ARBA00023054"/>
    </source>
</evidence>
<reference evidence="13" key="2">
    <citation type="submission" date="2025-09" db="UniProtKB">
        <authorList>
            <consortium name="Ensembl"/>
        </authorList>
    </citation>
    <scope>IDENTIFICATION</scope>
</reference>
<comment type="similarity">
    <text evidence="1 9">Belongs to the Tango11 family.</text>
</comment>
<dbReference type="GO" id="GO:0006626">
    <property type="term" value="P:protein targeting to mitochondrion"/>
    <property type="evidence" value="ECO:0007669"/>
    <property type="project" value="TreeGrafter"/>
</dbReference>